<accession>A0A0D2GQX8</accession>
<evidence type="ECO:0000313" key="2">
    <source>
        <dbReference type="EMBL" id="KIW74849.1"/>
    </source>
</evidence>
<sequence length="181" mass="19644">MSLIREKVGFDPSGDVFLLLERTDITPTDDVTPHQPTGDAPAHHAPADASGHDVPADDAPTDGISIDQSVVEISKHLNDADGDPSAKLARREVEVQVSSKHLSLASKVLCHCLEGLPIGDKDVRTIPLPHDDFGAMQILLNIIHGLTKRVPRQVDVAVLSRVVVLIDKYEFHETAEVFTDI</sequence>
<dbReference type="RefSeq" id="XP_013278657.1">
    <property type="nucleotide sequence ID" value="XM_013423203.1"/>
</dbReference>
<gene>
    <name evidence="2" type="ORF">Z517_11619</name>
</gene>
<proteinExistence type="predicted"/>
<evidence type="ECO:0000256" key="1">
    <source>
        <dbReference type="SAM" id="MobiDB-lite"/>
    </source>
</evidence>
<dbReference type="EMBL" id="KN846976">
    <property type="protein sequence ID" value="KIW74849.1"/>
    <property type="molecule type" value="Genomic_DNA"/>
</dbReference>
<dbReference type="GeneID" id="25311109"/>
<protein>
    <recommendedName>
        <fullName evidence="4">BTB domain-containing protein</fullName>
    </recommendedName>
</protein>
<dbReference type="HOGENOM" id="CLU_1749646_0_0_1"/>
<feature type="region of interest" description="Disordered" evidence="1">
    <location>
        <begin position="27"/>
        <end position="63"/>
    </location>
</feature>
<keyword evidence="3" id="KW-1185">Reference proteome</keyword>
<feature type="compositionally biased region" description="Basic and acidic residues" evidence="1">
    <location>
        <begin position="41"/>
        <end position="55"/>
    </location>
</feature>
<reference evidence="2 3" key="1">
    <citation type="submission" date="2015-01" db="EMBL/GenBank/DDBJ databases">
        <title>The Genome Sequence of Fonsecaea pedrosoi CBS 271.37.</title>
        <authorList>
            <consortium name="The Broad Institute Genomics Platform"/>
            <person name="Cuomo C."/>
            <person name="de Hoog S."/>
            <person name="Gorbushina A."/>
            <person name="Stielow B."/>
            <person name="Teixiera M."/>
            <person name="Abouelleil A."/>
            <person name="Chapman S.B."/>
            <person name="Priest M."/>
            <person name="Young S.K."/>
            <person name="Wortman J."/>
            <person name="Nusbaum C."/>
            <person name="Birren B."/>
        </authorList>
    </citation>
    <scope>NUCLEOTIDE SEQUENCE [LARGE SCALE GENOMIC DNA]</scope>
    <source>
        <strain evidence="2 3">CBS 271.37</strain>
    </source>
</reference>
<organism evidence="2 3">
    <name type="scientific">Fonsecaea pedrosoi CBS 271.37</name>
    <dbReference type="NCBI Taxonomy" id="1442368"/>
    <lineage>
        <taxon>Eukaryota</taxon>
        <taxon>Fungi</taxon>
        <taxon>Dikarya</taxon>
        <taxon>Ascomycota</taxon>
        <taxon>Pezizomycotina</taxon>
        <taxon>Eurotiomycetes</taxon>
        <taxon>Chaetothyriomycetidae</taxon>
        <taxon>Chaetothyriales</taxon>
        <taxon>Herpotrichiellaceae</taxon>
        <taxon>Fonsecaea</taxon>
    </lineage>
</organism>
<evidence type="ECO:0000313" key="3">
    <source>
        <dbReference type="Proteomes" id="UP000053029"/>
    </source>
</evidence>
<dbReference type="VEuPathDB" id="FungiDB:Z517_11619"/>
<name>A0A0D2GQX8_9EURO</name>
<dbReference type="AlphaFoldDB" id="A0A0D2GQX8"/>
<dbReference type="Proteomes" id="UP000053029">
    <property type="component" value="Unassembled WGS sequence"/>
</dbReference>
<evidence type="ECO:0008006" key="4">
    <source>
        <dbReference type="Google" id="ProtNLM"/>
    </source>
</evidence>